<comment type="caution">
    <text evidence="2">The sequence shown here is derived from an EMBL/GenBank/DDBJ whole genome shotgun (WGS) entry which is preliminary data.</text>
</comment>
<feature type="compositionally biased region" description="Polar residues" evidence="1">
    <location>
        <begin position="654"/>
        <end position="665"/>
    </location>
</feature>
<feature type="compositionally biased region" description="Polar residues" evidence="1">
    <location>
        <begin position="304"/>
        <end position="330"/>
    </location>
</feature>
<name>A0ABQ5KXI1_9EUKA</name>
<keyword evidence="3" id="KW-1185">Reference proteome</keyword>
<proteinExistence type="predicted"/>
<protein>
    <submittedName>
        <fullName evidence="2">Uncharacterized protein</fullName>
    </submittedName>
</protein>
<dbReference type="EMBL" id="BQXS01011399">
    <property type="protein sequence ID" value="GKT37152.1"/>
    <property type="molecule type" value="Genomic_DNA"/>
</dbReference>
<feature type="non-terminal residue" evidence="2">
    <location>
        <position position="688"/>
    </location>
</feature>
<feature type="compositionally biased region" description="Low complexity" evidence="1">
    <location>
        <begin position="382"/>
        <end position="402"/>
    </location>
</feature>
<accession>A0ABQ5KXI1</accession>
<feature type="region of interest" description="Disordered" evidence="1">
    <location>
        <begin position="636"/>
        <end position="688"/>
    </location>
</feature>
<reference evidence="2" key="1">
    <citation type="submission" date="2022-03" db="EMBL/GenBank/DDBJ databases">
        <title>Draft genome sequence of Aduncisulcus paluster, a free-living microaerophilic Fornicata.</title>
        <authorList>
            <person name="Yuyama I."/>
            <person name="Kume K."/>
            <person name="Tamura T."/>
            <person name="Inagaki Y."/>
            <person name="Hashimoto T."/>
        </authorList>
    </citation>
    <scope>NUCLEOTIDE SEQUENCE</scope>
    <source>
        <strain evidence="2">NY0171</strain>
    </source>
</reference>
<feature type="compositionally biased region" description="Low complexity" evidence="1">
    <location>
        <begin position="561"/>
        <end position="585"/>
    </location>
</feature>
<feature type="compositionally biased region" description="Basic and acidic residues" evidence="1">
    <location>
        <begin position="636"/>
        <end position="653"/>
    </location>
</feature>
<feature type="compositionally biased region" description="Basic and acidic residues" evidence="1">
    <location>
        <begin position="81"/>
        <end position="92"/>
    </location>
</feature>
<feature type="compositionally biased region" description="Polar residues" evidence="1">
    <location>
        <begin position="454"/>
        <end position="472"/>
    </location>
</feature>
<feature type="region of interest" description="Disordered" evidence="1">
    <location>
        <begin position="1"/>
        <end position="40"/>
    </location>
</feature>
<feature type="compositionally biased region" description="Polar residues" evidence="1">
    <location>
        <begin position="480"/>
        <end position="503"/>
    </location>
</feature>
<feature type="non-terminal residue" evidence="2">
    <location>
        <position position="1"/>
    </location>
</feature>
<feature type="region of interest" description="Disordered" evidence="1">
    <location>
        <begin position="440"/>
        <end position="507"/>
    </location>
</feature>
<feature type="compositionally biased region" description="Basic and acidic residues" evidence="1">
    <location>
        <begin position="289"/>
        <end position="301"/>
    </location>
</feature>
<feature type="region of interest" description="Disordered" evidence="1">
    <location>
        <begin position="289"/>
        <end position="341"/>
    </location>
</feature>
<evidence type="ECO:0000256" key="1">
    <source>
        <dbReference type="SAM" id="MobiDB-lite"/>
    </source>
</evidence>
<dbReference type="Proteomes" id="UP001057375">
    <property type="component" value="Unassembled WGS sequence"/>
</dbReference>
<evidence type="ECO:0000313" key="2">
    <source>
        <dbReference type="EMBL" id="GKT37152.1"/>
    </source>
</evidence>
<feature type="compositionally biased region" description="Polar residues" evidence="1">
    <location>
        <begin position="673"/>
        <end position="688"/>
    </location>
</feature>
<gene>
    <name evidence="2" type="ORF">ADUPG1_009995</name>
</gene>
<sequence>LLRTTFTPTHSSSSSPSGSSSPPPSFHGNTAITTPQAVPAELGASFAKPIVPPALNESIGTHNYHKEDDGVTKFGASSTQKVERYADPRTDNSKYLSSSRMSFLEAGTDTYTQGRIEGTSEPRSGDQYQSPAYSYDSKYRNEVIENDDKDLYDNEGIVGEHLLSRTRSMDSTSSTPSTHNASPIRRRTGTITDQDAGSVTIPFPSSSTSPPLPPTLGAGPPGHFTDSQMIGLPFAENISSLEHSYDTLLHTNSLCEKTIRTLAHEVQREIKEMEIQRKLRWSQRKKEIARLQEREKDESRPRVSGSSSQTRFTEESGSVCNNTRYKSTSVEPPVHPSQRDVPKLSKQTIEYVRRMQEEGNIIPRKPGLLSGSSTPDTKTLLRASSSRGSSFDARSSCPSGSELSSLLHVADRVAMTESERAQQEQEKIKATRAKQIEELQRERERVLQSRTKKFASSSTHRSGVDVSSSTSHIGVPRPSKGSTSPHTDGSSSLAPLSELQANPQGRHYTIGHIPLRERAMITEELEEHGNGDEEKEDPQMFVNPFLPDDTPAVSSLHATHSPHSSSNKASSSSYFSSKRQSQSRSQLNESSMPCEDNEQSFDIPEIEGHSLLSLISSLTSLVMTWMAHLHAEKKREEREKEMEQWMIDARRDPISSNTQTPSVNHPNGDEMESTQMQQTDTKDLSTSN</sequence>
<feature type="compositionally biased region" description="Low complexity" evidence="1">
    <location>
        <begin position="1"/>
        <end position="20"/>
    </location>
</feature>
<feature type="region of interest" description="Disordered" evidence="1">
    <location>
        <begin position="362"/>
        <end position="402"/>
    </location>
</feature>
<feature type="region of interest" description="Disordered" evidence="1">
    <location>
        <begin position="53"/>
        <end position="135"/>
    </location>
</feature>
<evidence type="ECO:0000313" key="3">
    <source>
        <dbReference type="Proteomes" id="UP001057375"/>
    </source>
</evidence>
<feature type="region of interest" description="Disordered" evidence="1">
    <location>
        <begin position="165"/>
        <end position="222"/>
    </location>
</feature>
<feature type="compositionally biased region" description="Low complexity" evidence="1">
    <location>
        <begin position="165"/>
        <end position="178"/>
    </location>
</feature>
<organism evidence="2 3">
    <name type="scientific">Aduncisulcus paluster</name>
    <dbReference type="NCBI Taxonomy" id="2918883"/>
    <lineage>
        <taxon>Eukaryota</taxon>
        <taxon>Metamonada</taxon>
        <taxon>Carpediemonas-like organisms</taxon>
        <taxon>Aduncisulcus</taxon>
    </lineage>
</organism>
<feature type="region of interest" description="Disordered" evidence="1">
    <location>
        <begin position="526"/>
        <end position="599"/>
    </location>
</feature>